<dbReference type="NCBIfam" id="TIGR02072">
    <property type="entry name" value="BioC"/>
    <property type="match status" value="1"/>
</dbReference>
<dbReference type="Pfam" id="PF08241">
    <property type="entry name" value="Methyltransf_11"/>
    <property type="match status" value="1"/>
</dbReference>
<dbReference type="InterPro" id="IPR029063">
    <property type="entry name" value="SAM-dependent_MTases_sf"/>
</dbReference>
<evidence type="ECO:0000259" key="9">
    <source>
        <dbReference type="Pfam" id="PF08241"/>
    </source>
</evidence>
<keyword evidence="4 8" id="KW-0489">Methyltransferase</keyword>
<evidence type="ECO:0000256" key="3">
    <source>
        <dbReference type="ARBA" id="ARBA00012327"/>
    </source>
</evidence>
<evidence type="ECO:0000256" key="7">
    <source>
        <dbReference type="ARBA" id="ARBA00022756"/>
    </source>
</evidence>
<dbReference type="PANTHER" id="PTHR13090">
    <property type="entry name" value="ARGININE-HYDROXYLASE NDUFAF5, MITOCHONDRIAL"/>
    <property type="match status" value="1"/>
</dbReference>
<evidence type="ECO:0000256" key="8">
    <source>
        <dbReference type="HAMAP-Rule" id="MF_00835"/>
    </source>
</evidence>
<evidence type="ECO:0000256" key="5">
    <source>
        <dbReference type="ARBA" id="ARBA00022679"/>
    </source>
</evidence>
<comment type="function">
    <text evidence="8">Converts the free carboxyl group of a malonyl-thioester to its methyl ester by transfer of a methyl group from S-adenosyl-L-methionine (SAM). It allows to synthesize pimeloyl-ACP via the fatty acid synthetic pathway.</text>
</comment>
<dbReference type="Gene3D" id="3.40.50.150">
    <property type="entry name" value="Vaccinia Virus protein VP39"/>
    <property type="match status" value="1"/>
</dbReference>
<feature type="domain" description="Methyltransferase type 11" evidence="9">
    <location>
        <begin position="43"/>
        <end position="142"/>
    </location>
</feature>
<evidence type="ECO:0000256" key="2">
    <source>
        <dbReference type="ARBA" id="ARBA00004746"/>
    </source>
</evidence>
<dbReference type="GO" id="GO:0032259">
    <property type="term" value="P:methylation"/>
    <property type="evidence" value="ECO:0007669"/>
    <property type="project" value="UniProtKB-KW"/>
</dbReference>
<comment type="catalytic activity">
    <reaction evidence="1 8">
        <text>malonyl-[ACP] + S-adenosyl-L-methionine = malonyl-[ACP] methyl ester + S-adenosyl-L-homocysteine</text>
        <dbReference type="Rhea" id="RHEA:17105"/>
        <dbReference type="Rhea" id="RHEA-COMP:9623"/>
        <dbReference type="Rhea" id="RHEA-COMP:9954"/>
        <dbReference type="ChEBI" id="CHEBI:57856"/>
        <dbReference type="ChEBI" id="CHEBI:59789"/>
        <dbReference type="ChEBI" id="CHEBI:78449"/>
        <dbReference type="ChEBI" id="CHEBI:78845"/>
        <dbReference type="EC" id="2.1.1.197"/>
    </reaction>
</comment>
<evidence type="ECO:0000256" key="4">
    <source>
        <dbReference type="ARBA" id="ARBA00022603"/>
    </source>
</evidence>
<comment type="pathway">
    <text evidence="2 8">Cofactor biosynthesis; biotin biosynthesis.</text>
</comment>
<comment type="similarity">
    <text evidence="8">Belongs to the methyltransferase superfamily.</text>
</comment>
<dbReference type="Proteomes" id="UP001589628">
    <property type="component" value="Unassembled WGS sequence"/>
</dbReference>
<dbReference type="EMBL" id="JBHLZN010000002">
    <property type="protein sequence ID" value="MFB9886561.1"/>
    <property type="molecule type" value="Genomic_DNA"/>
</dbReference>
<keyword evidence="5 8" id="KW-0808">Transferase</keyword>
<sequence length="261" mass="28755">MDKGAVARHFSRAAASYDQVAELQRQVADALLAEYQQSTGTILDLGCGTGYLSGQLQAGFAVAGQQTSRVVALDLAPGMLAQARQQHPQPGIHWLQGDAEALPLAEGCCSAVLSSLAVQWCSDPQQLFRECWRVLKPGGQLLLSTLGPATLHELRQAWAESDNAAHVNRFWSLASWQRASGSGWQGQWLQRNWTLYYPRAWALMKELKLLGASHVEGERSVQGLGGRQRLQQVEQGYRQFVTEQGLPATYEVFLAVLRKPE</sequence>
<evidence type="ECO:0000256" key="1">
    <source>
        <dbReference type="ARBA" id="ARBA00000852"/>
    </source>
</evidence>
<protein>
    <recommendedName>
        <fullName evidence="3 8">Malonyl-[acyl-carrier protein] O-methyltransferase</fullName>
        <shortName evidence="8">Malonyl-ACP O-methyltransferase</shortName>
        <ecNumber evidence="3 8">2.1.1.197</ecNumber>
    </recommendedName>
    <alternativeName>
        <fullName evidence="8">Biotin synthesis protein BioC</fullName>
    </alternativeName>
</protein>
<dbReference type="GO" id="GO:0102130">
    <property type="term" value="F:malonyl-CoA methyltransferase activity"/>
    <property type="evidence" value="ECO:0007669"/>
    <property type="project" value="UniProtKB-EC"/>
</dbReference>
<accession>A0ABV5ZEE8</accession>
<dbReference type="HAMAP" id="MF_00835">
    <property type="entry name" value="BioC"/>
    <property type="match status" value="1"/>
</dbReference>
<reference evidence="10 11" key="1">
    <citation type="submission" date="2024-09" db="EMBL/GenBank/DDBJ databases">
        <authorList>
            <person name="Sun Q."/>
            <person name="Mori K."/>
        </authorList>
    </citation>
    <scope>NUCLEOTIDE SEQUENCE [LARGE SCALE GENOMIC DNA]</scope>
    <source>
        <strain evidence="10 11">ATCC 51285</strain>
    </source>
</reference>
<keyword evidence="6 8" id="KW-0949">S-adenosyl-L-methionine</keyword>
<dbReference type="SUPFAM" id="SSF53335">
    <property type="entry name" value="S-adenosyl-L-methionine-dependent methyltransferases"/>
    <property type="match status" value="1"/>
</dbReference>
<evidence type="ECO:0000313" key="10">
    <source>
        <dbReference type="EMBL" id="MFB9886561.1"/>
    </source>
</evidence>
<dbReference type="CDD" id="cd02440">
    <property type="entry name" value="AdoMet_MTases"/>
    <property type="match status" value="1"/>
</dbReference>
<comment type="caution">
    <text evidence="10">The sequence shown here is derived from an EMBL/GenBank/DDBJ whole genome shotgun (WGS) entry which is preliminary data.</text>
</comment>
<dbReference type="InterPro" id="IPR013216">
    <property type="entry name" value="Methyltransf_11"/>
</dbReference>
<dbReference type="RefSeq" id="WP_035460564.1">
    <property type="nucleotide sequence ID" value="NZ_JBHLZN010000002.1"/>
</dbReference>
<evidence type="ECO:0000256" key="6">
    <source>
        <dbReference type="ARBA" id="ARBA00022691"/>
    </source>
</evidence>
<dbReference type="EC" id="2.1.1.197" evidence="3 8"/>
<keyword evidence="7 8" id="KW-0093">Biotin biosynthesis</keyword>
<proteinExistence type="inferred from homology"/>
<dbReference type="InterPro" id="IPR050602">
    <property type="entry name" value="Malonyl-ACP_OMT"/>
</dbReference>
<name>A0ABV5ZEE8_9GAMM</name>
<gene>
    <name evidence="8 10" type="primary">bioC</name>
    <name evidence="10" type="ORF">ACFFLH_09075</name>
</gene>
<dbReference type="PANTHER" id="PTHR13090:SF1">
    <property type="entry name" value="ARGININE-HYDROXYLASE NDUFAF5, MITOCHONDRIAL"/>
    <property type="match status" value="1"/>
</dbReference>
<keyword evidence="11" id="KW-1185">Reference proteome</keyword>
<dbReference type="InterPro" id="IPR011814">
    <property type="entry name" value="BioC"/>
</dbReference>
<organism evidence="10 11">
    <name type="scientific">Balneatrix alpica</name>
    <dbReference type="NCBI Taxonomy" id="75684"/>
    <lineage>
        <taxon>Bacteria</taxon>
        <taxon>Pseudomonadati</taxon>
        <taxon>Pseudomonadota</taxon>
        <taxon>Gammaproteobacteria</taxon>
        <taxon>Oceanospirillales</taxon>
        <taxon>Balneatrichaceae</taxon>
        <taxon>Balneatrix</taxon>
    </lineage>
</organism>
<evidence type="ECO:0000313" key="11">
    <source>
        <dbReference type="Proteomes" id="UP001589628"/>
    </source>
</evidence>